<dbReference type="STRING" id="1316194.A0A1Q5UER8"/>
<accession>A0A1Q5UER8</accession>
<reference evidence="3 4" key="1">
    <citation type="submission" date="2016-10" db="EMBL/GenBank/DDBJ databases">
        <title>Genome sequence of the ascomycete fungus Penicillium subrubescens.</title>
        <authorList>
            <person name="De Vries R.P."/>
            <person name="Peng M."/>
            <person name="Dilokpimol A."/>
            <person name="Hilden K."/>
            <person name="Makela M.R."/>
            <person name="Grigoriev I."/>
            <person name="Riley R."/>
            <person name="Granchi Z."/>
        </authorList>
    </citation>
    <scope>NUCLEOTIDE SEQUENCE [LARGE SCALE GENOMIC DNA]</scope>
    <source>
        <strain evidence="3 4">CBS 132785</strain>
    </source>
</reference>
<comment type="caution">
    <text evidence="3">The sequence shown here is derived from an EMBL/GenBank/DDBJ whole genome shotgun (WGS) entry which is preliminary data.</text>
</comment>
<evidence type="ECO:0000259" key="1">
    <source>
        <dbReference type="Pfam" id="PF14033"/>
    </source>
</evidence>
<feature type="domain" description="DUF4246" evidence="2">
    <location>
        <begin position="1"/>
        <end position="26"/>
    </location>
</feature>
<dbReference type="Pfam" id="PF21666">
    <property type="entry name" value="DUF4246_N"/>
    <property type="match status" value="1"/>
</dbReference>
<dbReference type="PANTHER" id="PTHR33119:SF1">
    <property type="entry name" value="FE2OG DIOXYGENASE DOMAIN-CONTAINING PROTEIN"/>
    <property type="match status" value="1"/>
</dbReference>
<proteinExistence type="predicted"/>
<dbReference type="Pfam" id="PF14033">
    <property type="entry name" value="DUF4246"/>
    <property type="match status" value="1"/>
</dbReference>
<sequence>MNVITDKPEWERKVFDEHIIAKWREEVAQSGHDATPKMMDWIVKELQWKAGILEESGFVEVFDGGVVKSDTVISKELQDALKEVVVPFENVPEEERDYHPGSDNKVVNLVHPSLFPVIYGRTHVLPDRAIGLDDCIDSMGKGQWLPRPKEEEAIPDKHPYEYRNQPHPPVLSTKFQWLPCDVKITEDGGCQILSYINNAHPVKHRALYDVVEKILAQTIPLWEQSLSEKEYNTNRIKYTGQVEYEDDGSTEPQFPEGDDVEVEDEDKYGEILAAWYTSRKIVKPEPGEFKVREITKANFLKHFPEGKIQVIVKLANIELAPEKPAYEGGSWHIEGQLNERIAASAIYYYDSENITPNSLAFRHRGMNDMDDISYEQDRHDFVQQVYGYHEDLDNYNDDLITQELGSVVTKEGRIITFPNTLQHQVSPFSLADASKPGHRKILALFLVDPHTRIISSANVPPQREDWRPATNSGEIVNTITMEEAKAYRVELMKERGLKAEESNALFEMGHFHLCEH</sequence>
<evidence type="ECO:0000313" key="3">
    <source>
        <dbReference type="EMBL" id="OKP10975.1"/>
    </source>
</evidence>
<dbReference type="EMBL" id="MNBE01000309">
    <property type="protein sequence ID" value="OKP10975.1"/>
    <property type="molecule type" value="Genomic_DNA"/>
</dbReference>
<name>A0A1Q5UER8_9EURO</name>
<keyword evidence="4" id="KW-1185">Reference proteome</keyword>
<dbReference type="InterPro" id="IPR049207">
    <property type="entry name" value="DUF4246_N"/>
</dbReference>
<dbReference type="Proteomes" id="UP000186955">
    <property type="component" value="Unassembled WGS sequence"/>
</dbReference>
<dbReference type="InterPro" id="IPR025340">
    <property type="entry name" value="DUF4246"/>
</dbReference>
<dbReference type="InterPro" id="IPR049192">
    <property type="entry name" value="DUF4246_C"/>
</dbReference>
<gene>
    <name evidence="3" type="ORF">PENSUB_3579</name>
</gene>
<organism evidence="3 4">
    <name type="scientific">Penicillium subrubescens</name>
    <dbReference type="NCBI Taxonomy" id="1316194"/>
    <lineage>
        <taxon>Eukaryota</taxon>
        <taxon>Fungi</taxon>
        <taxon>Dikarya</taxon>
        <taxon>Ascomycota</taxon>
        <taxon>Pezizomycotina</taxon>
        <taxon>Eurotiomycetes</taxon>
        <taxon>Eurotiomycetidae</taxon>
        <taxon>Eurotiales</taxon>
        <taxon>Aspergillaceae</taxon>
        <taxon>Penicillium</taxon>
    </lineage>
</organism>
<feature type="domain" description="DUF4246" evidence="1">
    <location>
        <begin position="37"/>
        <end position="467"/>
    </location>
</feature>
<protein>
    <submittedName>
        <fullName evidence="3">Uncharacterized protein</fullName>
    </submittedName>
</protein>
<dbReference type="PANTHER" id="PTHR33119">
    <property type="entry name" value="IFI3P"/>
    <property type="match status" value="1"/>
</dbReference>
<dbReference type="AlphaFoldDB" id="A0A1Q5UER8"/>
<evidence type="ECO:0000313" key="4">
    <source>
        <dbReference type="Proteomes" id="UP000186955"/>
    </source>
</evidence>
<evidence type="ECO:0000259" key="2">
    <source>
        <dbReference type="Pfam" id="PF21666"/>
    </source>
</evidence>